<sequence>MKKIVLIIILLIIISGAGVFYLSSNNLSLNSFGESKETGGELAKQGKLSYQEVRNIALKSSCIETGNLTENYQYNDFTRTWWIDLDAGKAGCSPACVIKEDDRSAEVNWRCTGAIAEEGEKKEATASAPLLGILDGLKIKSGIAFSDVQKVSFKWMIEGTKTDKEINTNDLEVVGQGYTASEVSGDKKKLIGSYFEENGFKIDVYNIGAGTIGSSTGYQKGPLVCLETAVLSGIGKEGSRAIPTITDKNDIEIKCGILEVNT</sequence>
<evidence type="ECO:0000313" key="2">
    <source>
        <dbReference type="Proteomes" id="UP000183120"/>
    </source>
</evidence>
<dbReference type="EMBL" id="MNUY01000016">
    <property type="protein sequence ID" value="OIO15207.1"/>
    <property type="molecule type" value="Genomic_DNA"/>
</dbReference>
<accession>A0A1J4TYR0</accession>
<dbReference type="AlphaFoldDB" id="A0A1J4TYR0"/>
<organism evidence="1 2">
    <name type="scientific">Candidatus Gottesmanbacteria bacterium CG1_02_37_22</name>
    <dbReference type="NCBI Taxonomy" id="1805209"/>
    <lineage>
        <taxon>Bacteria</taxon>
        <taxon>Candidatus Gottesmaniibacteriota</taxon>
    </lineage>
</organism>
<dbReference type="STRING" id="1805209.AUJ73_01085"/>
<evidence type="ECO:0000313" key="1">
    <source>
        <dbReference type="EMBL" id="OIO15207.1"/>
    </source>
</evidence>
<protein>
    <submittedName>
        <fullName evidence="1">Uncharacterized protein</fullName>
    </submittedName>
</protein>
<name>A0A1J4TYR0_9BACT</name>
<gene>
    <name evidence="1" type="ORF">AUJ73_01085</name>
</gene>
<comment type="caution">
    <text evidence="1">The sequence shown here is derived from an EMBL/GenBank/DDBJ whole genome shotgun (WGS) entry which is preliminary data.</text>
</comment>
<proteinExistence type="predicted"/>
<reference evidence="1 2" key="1">
    <citation type="journal article" date="2016" name="Environ. Microbiol.">
        <title>Genomic resolution of a cold subsurface aquifer community provides metabolic insights for novel microbes adapted to high CO concentrations.</title>
        <authorList>
            <person name="Probst A.J."/>
            <person name="Castelle C.J."/>
            <person name="Singh A."/>
            <person name="Brown C.T."/>
            <person name="Anantharaman K."/>
            <person name="Sharon I."/>
            <person name="Hug L.A."/>
            <person name="Burstein D."/>
            <person name="Emerson J.B."/>
            <person name="Thomas B.C."/>
            <person name="Banfield J.F."/>
        </authorList>
    </citation>
    <scope>NUCLEOTIDE SEQUENCE [LARGE SCALE GENOMIC DNA]</scope>
    <source>
        <strain evidence="1">CG1_02_37_22</strain>
    </source>
</reference>
<dbReference type="Proteomes" id="UP000183120">
    <property type="component" value="Unassembled WGS sequence"/>
</dbReference>